<dbReference type="EMBL" id="JEMT01014023">
    <property type="protein sequence ID" value="EXX73646.1"/>
    <property type="molecule type" value="Genomic_DNA"/>
</dbReference>
<gene>
    <name evidence="1" type="ORF">RirG_058470</name>
</gene>
<name>A0A015LLW0_RHIIW</name>
<accession>A0A015LLW0</accession>
<protein>
    <submittedName>
        <fullName evidence="1">Uncharacterized protein</fullName>
    </submittedName>
</protein>
<comment type="caution">
    <text evidence="1">The sequence shown here is derived from an EMBL/GenBank/DDBJ whole genome shotgun (WGS) entry which is preliminary data.</text>
</comment>
<dbReference type="Proteomes" id="UP000022910">
    <property type="component" value="Unassembled WGS sequence"/>
</dbReference>
<dbReference type="AlphaFoldDB" id="A0A015LLW0"/>
<evidence type="ECO:0000313" key="2">
    <source>
        <dbReference type="Proteomes" id="UP000022910"/>
    </source>
</evidence>
<evidence type="ECO:0000313" key="1">
    <source>
        <dbReference type="EMBL" id="EXX73646.1"/>
    </source>
</evidence>
<reference evidence="1 2" key="1">
    <citation type="submission" date="2014-02" db="EMBL/GenBank/DDBJ databases">
        <title>Single nucleus genome sequencing reveals high similarity among nuclei of an endomycorrhizal fungus.</title>
        <authorList>
            <person name="Lin K."/>
            <person name="Geurts R."/>
            <person name="Zhang Z."/>
            <person name="Limpens E."/>
            <person name="Saunders D.G."/>
            <person name="Mu D."/>
            <person name="Pang E."/>
            <person name="Cao H."/>
            <person name="Cha H."/>
            <person name="Lin T."/>
            <person name="Zhou Q."/>
            <person name="Shang Y."/>
            <person name="Li Y."/>
            <person name="Ivanov S."/>
            <person name="Sharma T."/>
            <person name="Velzen R.V."/>
            <person name="Ruijter N.D."/>
            <person name="Aanen D.K."/>
            <person name="Win J."/>
            <person name="Kamoun S."/>
            <person name="Bisseling T."/>
            <person name="Huang S."/>
        </authorList>
    </citation>
    <scope>NUCLEOTIDE SEQUENCE [LARGE SCALE GENOMIC DNA]</scope>
    <source>
        <strain evidence="2">DAOM197198w</strain>
    </source>
</reference>
<organism evidence="1 2">
    <name type="scientific">Rhizophagus irregularis (strain DAOM 197198w)</name>
    <name type="common">Glomus intraradices</name>
    <dbReference type="NCBI Taxonomy" id="1432141"/>
    <lineage>
        <taxon>Eukaryota</taxon>
        <taxon>Fungi</taxon>
        <taxon>Fungi incertae sedis</taxon>
        <taxon>Mucoromycota</taxon>
        <taxon>Glomeromycotina</taxon>
        <taxon>Glomeromycetes</taxon>
        <taxon>Glomerales</taxon>
        <taxon>Glomeraceae</taxon>
        <taxon>Rhizophagus</taxon>
    </lineage>
</organism>
<keyword evidence="2" id="KW-1185">Reference proteome</keyword>
<proteinExistence type="predicted"/>
<dbReference type="HOGENOM" id="CLU_2905346_0_0_1"/>
<sequence length="62" mass="7093">MGDKKAKADGNRYVLCDAVLLVGRYLDKLKWAVVRDFFEEEEILFTAVIHSEIPEINSFDSS</sequence>